<dbReference type="PROSITE" id="PS51186">
    <property type="entry name" value="GNAT"/>
    <property type="match status" value="1"/>
</dbReference>
<dbReference type="Proteomes" id="UP001185028">
    <property type="component" value="Unassembled WGS sequence"/>
</dbReference>
<dbReference type="RefSeq" id="WP_188777812.1">
    <property type="nucleotide sequence ID" value="NZ_BMMB01000011.1"/>
</dbReference>
<gene>
    <name evidence="2" type="ORF">JOC58_003512</name>
</gene>
<dbReference type="InterPro" id="IPR016181">
    <property type="entry name" value="Acyl_CoA_acyltransferase"/>
</dbReference>
<name>A0ABU1J2F0_9BACL</name>
<evidence type="ECO:0000259" key="1">
    <source>
        <dbReference type="PROSITE" id="PS51186"/>
    </source>
</evidence>
<comment type="caution">
    <text evidence="2">The sequence shown here is derived from an EMBL/GenBank/DDBJ whole genome shotgun (WGS) entry which is preliminary data.</text>
</comment>
<proteinExistence type="predicted"/>
<evidence type="ECO:0000313" key="2">
    <source>
        <dbReference type="EMBL" id="MDR6245599.1"/>
    </source>
</evidence>
<sequence>MEKTISLEELCEFICNLNTIESHSIGYCGDNLIDIKNSLMNEFEAPYTWDKSFFLKKDESGIKTVIGLNIDEKEKVAEVWGPYSKDINEDWEKQYKELWKLIVIKYKNMIEQYCFFCNVKNIRAQAFIKSIGAQETGKHVVLELKKVNLSSITRQTDPNISPIKFEDYSEFKELHDELFANSYYTGEEIIRLINSDDQYKLFTYTDNDVFSGYLLCRVDEFELYIEYIGVKDAFRRQGIGSKLVEYIQFKLFEYTYINSILVCINSNNYNSKRIFERSGFCLKEYNISYVLKND</sequence>
<evidence type="ECO:0000313" key="3">
    <source>
        <dbReference type="Proteomes" id="UP001185028"/>
    </source>
</evidence>
<feature type="domain" description="N-acetyltransferase" evidence="1">
    <location>
        <begin position="158"/>
        <end position="294"/>
    </location>
</feature>
<dbReference type="Gene3D" id="3.40.630.30">
    <property type="match status" value="1"/>
</dbReference>
<dbReference type="Pfam" id="PF00583">
    <property type="entry name" value="Acetyltransf_1"/>
    <property type="match status" value="1"/>
</dbReference>
<protein>
    <submittedName>
        <fullName evidence="2">Ribosomal protein S18 acetylase RimI-like enzyme</fullName>
    </submittedName>
</protein>
<reference evidence="2 3" key="1">
    <citation type="submission" date="2023-07" db="EMBL/GenBank/DDBJ databases">
        <title>Genomic Encyclopedia of Type Strains, Phase IV (KMG-IV): sequencing the most valuable type-strain genomes for metagenomic binning, comparative biology and taxonomic classification.</title>
        <authorList>
            <person name="Goeker M."/>
        </authorList>
    </citation>
    <scope>NUCLEOTIDE SEQUENCE [LARGE SCALE GENOMIC DNA]</scope>
    <source>
        <strain evidence="2 3">DSM 22170</strain>
    </source>
</reference>
<accession>A0ABU1J2F0</accession>
<dbReference type="SUPFAM" id="SSF55729">
    <property type="entry name" value="Acyl-CoA N-acyltransferases (Nat)"/>
    <property type="match status" value="1"/>
</dbReference>
<dbReference type="EMBL" id="JAVDQH010000016">
    <property type="protein sequence ID" value="MDR6245599.1"/>
    <property type="molecule type" value="Genomic_DNA"/>
</dbReference>
<organism evidence="2 3">
    <name type="scientific">Paenibacillus hunanensis</name>
    <dbReference type="NCBI Taxonomy" id="539262"/>
    <lineage>
        <taxon>Bacteria</taxon>
        <taxon>Bacillati</taxon>
        <taxon>Bacillota</taxon>
        <taxon>Bacilli</taxon>
        <taxon>Bacillales</taxon>
        <taxon>Paenibacillaceae</taxon>
        <taxon>Paenibacillus</taxon>
    </lineage>
</organism>
<dbReference type="InterPro" id="IPR000182">
    <property type="entry name" value="GNAT_dom"/>
</dbReference>
<dbReference type="CDD" id="cd04301">
    <property type="entry name" value="NAT_SF"/>
    <property type="match status" value="1"/>
</dbReference>
<keyword evidence="3" id="KW-1185">Reference proteome</keyword>